<protein>
    <recommendedName>
        <fullName evidence="3">PIPK domain-containing protein</fullName>
    </recommendedName>
</protein>
<keyword evidence="1" id="KW-0808">Transferase</keyword>
<reference evidence="4" key="1">
    <citation type="submission" date="2013-12" db="EMBL/GenBank/DDBJ databases">
        <title>The Genome Sequence of Aphanomyces invadans NJM9701.</title>
        <authorList>
            <consortium name="The Broad Institute Genomics Platform"/>
            <person name="Russ C."/>
            <person name="Tyler B."/>
            <person name="van West P."/>
            <person name="Dieguez-Uribeondo J."/>
            <person name="Young S.K."/>
            <person name="Zeng Q."/>
            <person name="Gargeya S."/>
            <person name="Fitzgerald M."/>
            <person name="Abouelleil A."/>
            <person name="Alvarado L."/>
            <person name="Chapman S.B."/>
            <person name="Gainer-Dewar J."/>
            <person name="Goldberg J."/>
            <person name="Griggs A."/>
            <person name="Gujja S."/>
            <person name="Hansen M."/>
            <person name="Howarth C."/>
            <person name="Imamovic A."/>
            <person name="Ireland A."/>
            <person name="Larimer J."/>
            <person name="McCowan C."/>
            <person name="Murphy C."/>
            <person name="Pearson M."/>
            <person name="Poon T.W."/>
            <person name="Priest M."/>
            <person name="Roberts A."/>
            <person name="Saif S."/>
            <person name="Shea T."/>
            <person name="Sykes S."/>
            <person name="Wortman J."/>
            <person name="Nusbaum C."/>
            <person name="Birren B."/>
        </authorList>
    </citation>
    <scope>NUCLEOTIDE SEQUENCE [LARGE SCALE GENOMIC DNA]</scope>
    <source>
        <strain evidence="4">NJM9701</strain>
    </source>
</reference>
<keyword evidence="1" id="KW-0067">ATP-binding</keyword>
<name>A0A024URW9_9STRA</name>
<feature type="domain" description="PIPK" evidence="3">
    <location>
        <begin position="324"/>
        <end position="662"/>
    </location>
</feature>
<dbReference type="InterPro" id="IPR027484">
    <property type="entry name" value="PInositol-4-P-5-kinase_N"/>
</dbReference>
<evidence type="ECO:0000256" key="2">
    <source>
        <dbReference type="SAM" id="Phobius"/>
    </source>
</evidence>
<proteinExistence type="predicted"/>
<dbReference type="GO" id="GO:0046854">
    <property type="term" value="P:phosphatidylinositol phosphate biosynthetic process"/>
    <property type="evidence" value="ECO:0007669"/>
    <property type="project" value="TreeGrafter"/>
</dbReference>
<dbReference type="Gene3D" id="3.30.800.10">
    <property type="entry name" value="Phosphatidylinositol Phosphate Kinase II Beta"/>
    <property type="match status" value="1"/>
</dbReference>
<accession>A0A024URW9</accession>
<dbReference type="VEuPathDB" id="FungiDB:H310_00968"/>
<keyword evidence="2" id="KW-1133">Transmembrane helix</keyword>
<dbReference type="InterPro" id="IPR002498">
    <property type="entry name" value="PInositol-4-P-4/5-kinase_core"/>
</dbReference>
<dbReference type="OrthoDB" id="20783at2759"/>
<dbReference type="InterPro" id="IPR023610">
    <property type="entry name" value="PInositol-4/5-P-5/4-kinase"/>
</dbReference>
<dbReference type="AlphaFoldDB" id="A0A024URW9"/>
<feature type="transmembrane region" description="Helical" evidence="2">
    <location>
        <begin position="222"/>
        <end position="242"/>
    </location>
</feature>
<evidence type="ECO:0000256" key="1">
    <source>
        <dbReference type="PROSITE-ProRule" id="PRU00781"/>
    </source>
</evidence>
<dbReference type="PANTHER" id="PTHR23086">
    <property type="entry name" value="PHOSPHATIDYLINOSITOL-4-PHOSPHATE 5-KINASE"/>
    <property type="match status" value="1"/>
</dbReference>
<dbReference type="PROSITE" id="PS51455">
    <property type="entry name" value="PIPK"/>
    <property type="match status" value="1"/>
</dbReference>
<dbReference type="SMART" id="SM00330">
    <property type="entry name" value="PIPKc"/>
    <property type="match status" value="1"/>
</dbReference>
<keyword evidence="2" id="KW-0812">Transmembrane</keyword>
<organism evidence="4">
    <name type="scientific">Aphanomyces invadans</name>
    <dbReference type="NCBI Taxonomy" id="157072"/>
    <lineage>
        <taxon>Eukaryota</taxon>
        <taxon>Sar</taxon>
        <taxon>Stramenopiles</taxon>
        <taxon>Oomycota</taxon>
        <taxon>Saprolegniomycetes</taxon>
        <taxon>Saprolegniales</taxon>
        <taxon>Verrucalvaceae</taxon>
        <taxon>Aphanomyces</taxon>
    </lineage>
</organism>
<dbReference type="EMBL" id="KI913953">
    <property type="protein sequence ID" value="ETW08373.1"/>
    <property type="molecule type" value="Genomic_DNA"/>
</dbReference>
<sequence>MVEIPALLDATLVVVAVVVLLASTAHFTYHPRTRAYPGPVLIFILFSSGMGILLRSAMHLAAINIAFPTDREPSDGASPPVPLTLVDVAHAALMQASVLPIRVSIPFWAMLYFTSAATFWYLMLAMDLISSLSNPFLPFQANNILHHVVTWPAASAWVAAFYLFFRTDAESATPTTSLRMWMILPMYVVMAYITIALFVTWRKSRTLETQAHTTTRRMAKQIMPYLFVFGLGGLVDICLYAAEVHIETVTGYRSWPVNIMHQITQVVQVVAVLMLFQRKAGWVLCWRRRTTVASLQAVAQLSPCASPMDDTQRATEDDDRLSGEDLSVSNVMRQCIMKYTSMGIIESAQSAVAKAPADITLEDYTVVENKIVIVHGEMDSAILTFRDCAPAVFQHIRSMCGISQADYVNSFALDRNMNEHGSEGKSGNLFYFTANKRFMVKSVPEDEFEALRSILPSYHTYLQTHPKSFLCRYFGCHSISLPVGTRRMYFVVMHNLFDEGPVDHRFDLKGNTDRRQAIQSHHVEQYIARSQNREYIAKVMMDIDFLKLRQAVHVDESDEAEMQSQLIQDITFLATQSIMDYSVLLGVKFVRDEHTTTNATVSKTRDRVYYVGIIDMLQRYTWRWTLQRWFLGLVCCKDMGNVSAVPPNEYGKRLTHFIRSRFFHTPGKTRYSGWTNLESPAPPDVPRPSGPSAWTTEDDFMSPSAAAMWRNAQSPFHMQMVPPHRKSGGFFVASSF</sequence>
<dbReference type="CDD" id="cd00139">
    <property type="entry name" value="PIPKc"/>
    <property type="match status" value="1"/>
</dbReference>
<evidence type="ECO:0000313" key="4">
    <source>
        <dbReference type="EMBL" id="ETW08373.1"/>
    </source>
</evidence>
<dbReference type="GeneID" id="20078018"/>
<dbReference type="GO" id="GO:0016308">
    <property type="term" value="F:1-phosphatidylinositol-4-phosphate 5-kinase activity"/>
    <property type="evidence" value="ECO:0007669"/>
    <property type="project" value="TreeGrafter"/>
</dbReference>
<dbReference type="PANTHER" id="PTHR23086:SF8">
    <property type="entry name" value="PHOSPHATIDYLINOSITOL 5-PHOSPHATE 4-KINASE, ISOFORM A"/>
    <property type="match status" value="1"/>
</dbReference>
<feature type="transmembrane region" description="Helical" evidence="2">
    <location>
        <begin position="105"/>
        <end position="124"/>
    </location>
</feature>
<gene>
    <name evidence="4" type="ORF">H310_00968</name>
</gene>
<dbReference type="SUPFAM" id="SSF56104">
    <property type="entry name" value="SAICAR synthase-like"/>
    <property type="match status" value="1"/>
</dbReference>
<feature type="transmembrane region" description="Helical" evidence="2">
    <location>
        <begin position="180"/>
        <end position="201"/>
    </location>
</feature>
<feature type="transmembrane region" description="Helical" evidence="2">
    <location>
        <begin position="41"/>
        <end position="67"/>
    </location>
</feature>
<feature type="transmembrane region" description="Helical" evidence="2">
    <location>
        <begin position="6"/>
        <end position="29"/>
    </location>
</feature>
<dbReference type="eggNOG" id="KOG0229">
    <property type="taxonomic scope" value="Eukaryota"/>
</dbReference>
<dbReference type="STRING" id="157072.A0A024URW9"/>
<keyword evidence="2" id="KW-0472">Membrane</keyword>
<dbReference type="RefSeq" id="XP_008862178.1">
    <property type="nucleotide sequence ID" value="XM_008863956.1"/>
</dbReference>
<keyword evidence="1" id="KW-0547">Nucleotide-binding</keyword>
<evidence type="ECO:0000259" key="3">
    <source>
        <dbReference type="PROSITE" id="PS51455"/>
    </source>
</evidence>
<feature type="transmembrane region" description="Helical" evidence="2">
    <location>
        <begin position="144"/>
        <end position="165"/>
    </location>
</feature>
<dbReference type="GO" id="GO:0005886">
    <property type="term" value="C:plasma membrane"/>
    <property type="evidence" value="ECO:0007669"/>
    <property type="project" value="TreeGrafter"/>
</dbReference>
<dbReference type="Pfam" id="PF01504">
    <property type="entry name" value="PIP5K"/>
    <property type="match status" value="1"/>
</dbReference>
<dbReference type="GO" id="GO:0005524">
    <property type="term" value="F:ATP binding"/>
    <property type="evidence" value="ECO:0007669"/>
    <property type="project" value="UniProtKB-UniRule"/>
</dbReference>
<dbReference type="Gene3D" id="3.30.810.10">
    <property type="entry name" value="2-Layer Sandwich"/>
    <property type="match status" value="1"/>
</dbReference>
<dbReference type="InterPro" id="IPR027483">
    <property type="entry name" value="PInositol-4-P-4/5-kinase_C_sf"/>
</dbReference>
<keyword evidence="1" id="KW-0418">Kinase</keyword>